<dbReference type="PANTHER" id="PTHR31471">
    <property type="entry name" value="OS02G0116800 PROTEIN"/>
    <property type="match status" value="1"/>
</dbReference>
<evidence type="ECO:0000256" key="1">
    <source>
        <dbReference type="ARBA" id="ARBA00005711"/>
    </source>
</evidence>
<gene>
    <name evidence="5" type="ORF">Nepgr_016832</name>
</gene>
<dbReference type="Proteomes" id="UP001279734">
    <property type="component" value="Unassembled WGS sequence"/>
</dbReference>
<keyword evidence="2" id="KW-0175">Coiled coil</keyword>
<dbReference type="AlphaFoldDB" id="A0AAD3SRD7"/>
<protein>
    <recommendedName>
        <fullName evidence="4">Remorin C-terminal domain-containing protein</fullName>
    </recommendedName>
</protein>
<evidence type="ECO:0000256" key="2">
    <source>
        <dbReference type="SAM" id="Coils"/>
    </source>
</evidence>
<evidence type="ECO:0000259" key="4">
    <source>
        <dbReference type="Pfam" id="PF03763"/>
    </source>
</evidence>
<accession>A0AAD3SRD7</accession>
<comment type="similarity">
    <text evidence="1">Belongs to the remorin family.</text>
</comment>
<feature type="domain" description="Remorin C-terminal" evidence="4">
    <location>
        <begin position="409"/>
        <end position="512"/>
    </location>
</feature>
<feature type="compositionally biased region" description="Polar residues" evidence="3">
    <location>
        <begin position="165"/>
        <end position="179"/>
    </location>
</feature>
<feature type="coiled-coil region" evidence="2">
    <location>
        <begin position="442"/>
        <end position="497"/>
    </location>
</feature>
<reference evidence="5" key="1">
    <citation type="submission" date="2023-05" db="EMBL/GenBank/DDBJ databases">
        <title>Nepenthes gracilis genome sequencing.</title>
        <authorList>
            <person name="Fukushima K."/>
        </authorList>
    </citation>
    <scope>NUCLEOTIDE SEQUENCE</scope>
    <source>
        <strain evidence="5">SING2019-196</strain>
    </source>
</reference>
<dbReference type="Pfam" id="PF03763">
    <property type="entry name" value="Remorin_C"/>
    <property type="match status" value="1"/>
</dbReference>
<dbReference type="InterPro" id="IPR005516">
    <property type="entry name" value="Remorin_C"/>
</dbReference>
<organism evidence="5 6">
    <name type="scientific">Nepenthes gracilis</name>
    <name type="common">Slender pitcher plant</name>
    <dbReference type="NCBI Taxonomy" id="150966"/>
    <lineage>
        <taxon>Eukaryota</taxon>
        <taxon>Viridiplantae</taxon>
        <taxon>Streptophyta</taxon>
        <taxon>Embryophyta</taxon>
        <taxon>Tracheophyta</taxon>
        <taxon>Spermatophyta</taxon>
        <taxon>Magnoliopsida</taxon>
        <taxon>eudicotyledons</taxon>
        <taxon>Gunneridae</taxon>
        <taxon>Pentapetalae</taxon>
        <taxon>Caryophyllales</taxon>
        <taxon>Nepenthaceae</taxon>
        <taxon>Nepenthes</taxon>
    </lineage>
</organism>
<keyword evidence="6" id="KW-1185">Reference proteome</keyword>
<sequence length="520" mass="58621">MRINVTGSSTTAPTPTLAQLVTKQLKNLSTERLMGEEKKRRKAEAMESASFLRSSVSEIGERGCLSSETCKDVDVVSELPEYFTSKTAYSKIITHRIMNDQSLIDQRTTPYEEYEVDYARGHDNISVSSSPFEFQKAERGPQRVPIAPFSKAAPSKWDDAKKWISSPNSNRPKTMQTPVGQGARKPSSFSSGSRQSSTFVVEALNQRSAYFEEPDAKQVDSSEVKMENGSNKIDCWESAPVPIIDSYGKPLFFIEKSVGEPTSSLSQQDSSVSIQTATAFIPPPSSARSISMRDMGTEMTPIASQEPSRIGTPVKVMSPMHSPTSSRPSSPKRAPISKATLDYEHLELNRKELSEKDIHMRTRREIMVLGTQLGKMNIAAWASQEEDKGASTSLKNVIDEKLPKKGVFEARANAWEEAEKAKYMARFEREEMQIQAWENHQKAKMEAEMRKIEVEVERMRARVQDRLMNKFAAAKHKAEEKRAAAEFRREKQVAKAEQQAEYIRKTGWIPSKFSCWNWCC</sequence>
<comment type="caution">
    <text evidence="5">The sequence shown here is derived from an EMBL/GenBank/DDBJ whole genome shotgun (WGS) entry which is preliminary data.</text>
</comment>
<feature type="region of interest" description="Disordered" evidence="3">
    <location>
        <begin position="160"/>
        <end position="195"/>
    </location>
</feature>
<evidence type="ECO:0000313" key="5">
    <source>
        <dbReference type="EMBL" id="GMH14991.1"/>
    </source>
</evidence>
<evidence type="ECO:0000256" key="3">
    <source>
        <dbReference type="SAM" id="MobiDB-lite"/>
    </source>
</evidence>
<dbReference type="PANTHER" id="PTHR31471:SF1">
    <property type="entry name" value="OS12G0613600 PROTEIN"/>
    <property type="match status" value="1"/>
</dbReference>
<evidence type="ECO:0000313" key="6">
    <source>
        <dbReference type="Proteomes" id="UP001279734"/>
    </source>
</evidence>
<name>A0AAD3SRD7_NEPGR</name>
<dbReference type="EMBL" id="BSYO01000014">
    <property type="protein sequence ID" value="GMH14991.1"/>
    <property type="molecule type" value="Genomic_DNA"/>
</dbReference>
<proteinExistence type="inferred from homology"/>